<dbReference type="RefSeq" id="WP_229882670.1">
    <property type="nucleotide sequence ID" value="NZ_BMYK01000002.1"/>
</dbReference>
<dbReference type="EMBL" id="BMYK01000002">
    <property type="protein sequence ID" value="GHC71144.1"/>
    <property type="molecule type" value="Genomic_DNA"/>
</dbReference>
<sequence length="298" mass="30511">MRGAPVGLIGLGLVGQAIAQRLRAAGMPVLGHDIRPEARAGFTAQGFDAADSARTLGERCDRVVLAVFDTAGVIDSVEGATGLLAGTAPRTQLLIDCSTGEPDQLQALAGRLAARGLGFVEAPLSGSSEQIAAGQATMLVGTDAATLVRAAPLLDCIAATRVHVGGPGMGARAKLATNLVLGLNRAVLAEGMVFAERLGIAPAAFLELVLATPARSGAAEAKGRMMVEERFAPQSRIRQHLKDVDLMLAAAAAQGQALPLSQTHAALMRAAIAAGDGELDNAAIVRQLRRERIPPSSS</sequence>
<dbReference type="InterPro" id="IPR036291">
    <property type="entry name" value="NAD(P)-bd_dom_sf"/>
</dbReference>
<dbReference type="InterPro" id="IPR013328">
    <property type="entry name" value="6PGD_dom2"/>
</dbReference>
<dbReference type="Pfam" id="PF03446">
    <property type="entry name" value="NAD_binding_2"/>
    <property type="match status" value="1"/>
</dbReference>
<keyword evidence="6" id="KW-1185">Reference proteome</keyword>
<evidence type="ECO:0000313" key="5">
    <source>
        <dbReference type="EMBL" id="GHC71144.1"/>
    </source>
</evidence>
<dbReference type="Proteomes" id="UP000626210">
    <property type="component" value="Unassembled WGS sequence"/>
</dbReference>
<dbReference type="Pfam" id="PF14833">
    <property type="entry name" value="NAD_binding_11"/>
    <property type="match status" value="1"/>
</dbReference>
<dbReference type="PANTHER" id="PTHR43060:SF15">
    <property type="entry name" value="3-HYDROXYISOBUTYRATE DEHYDROGENASE-LIKE 1, MITOCHONDRIAL-RELATED"/>
    <property type="match status" value="1"/>
</dbReference>
<gene>
    <name evidence="5" type="ORF">GCM10007320_05920</name>
</gene>
<name>A0ABQ3FX39_9BURK</name>
<organism evidence="5 6">
    <name type="scientific">Pseudorhodoferax aquiterrae</name>
    <dbReference type="NCBI Taxonomy" id="747304"/>
    <lineage>
        <taxon>Bacteria</taxon>
        <taxon>Pseudomonadati</taxon>
        <taxon>Pseudomonadota</taxon>
        <taxon>Betaproteobacteria</taxon>
        <taxon>Burkholderiales</taxon>
        <taxon>Comamonadaceae</taxon>
    </lineage>
</organism>
<dbReference type="Gene3D" id="3.40.50.720">
    <property type="entry name" value="NAD(P)-binding Rossmann-like Domain"/>
    <property type="match status" value="1"/>
</dbReference>
<dbReference type="InterPro" id="IPR008927">
    <property type="entry name" value="6-PGluconate_DH-like_C_sf"/>
</dbReference>
<proteinExistence type="predicted"/>
<dbReference type="PIRSF" id="PIRSF000103">
    <property type="entry name" value="HIBADH"/>
    <property type="match status" value="1"/>
</dbReference>
<keyword evidence="2" id="KW-0520">NAD</keyword>
<evidence type="ECO:0000313" key="6">
    <source>
        <dbReference type="Proteomes" id="UP000626210"/>
    </source>
</evidence>
<evidence type="ECO:0000259" key="4">
    <source>
        <dbReference type="Pfam" id="PF14833"/>
    </source>
</evidence>
<evidence type="ECO:0000259" key="3">
    <source>
        <dbReference type="Pfam" id="PF03446"/>
    </source>
</evidence>
<feature type="domain" description="3-hydroxyisobutyrate dehydrogenase-like NAD-binding" evidence="4">
    <location>
        <begin position="168"/>
        <end position="287"/>
    </location>
</feature>
<dbReference type="Gene3D" id="1.10.1040.10">
    <property type="entry name" value="N-(1-d-carboxylethyl)-l-norvaline Dehydrogenase, domain 2"/>
    <property type="match status" value="1"/>
</dbReference>
<dbReference type="PANTHER" id="PTHR43060">
    <property type="entry name" value="3-HYDROXYISOBUTYRATE DEHYDROGENASE-LIKE 1, MITOCHONDRIAL-RELATED"/>
    <property type="match status" value="1"/>
</dbReference>
<evidence type="ECO:0000256" key="1">
    <source>
        <dbReference type="ARBA" id="ARBA00023002"/>
    </source>
</evidence>
<protein>
    <submittedName>
        <fullName evidence="5">3-hydroxyisobutyrate dehydrogenase</fullName>
    </submittedName>
</protein>
<feature type="domain" description="6-phosphogluconate dehydrogenase NADP-binding" evidence="3">
    <location>
        <begin position="6"/>
        <end position="165"/>
    </location>
</feature>
<dbReference type="InterPro" id="IPR006115">
    <property type="entry name" value="6PGDH_NADP-bd"/>
</dbReference>
<dbReference type="SUPFAM" id="SSF48179">
    <property type="entry name" value="6-phosphogluconate dehydrogenase C-terminal domain-like"/>
    <property type="match status" value="1"/>
</dbReference>
<keyword evidence="1" id="KW-0560">Oxidoreductase</keyword>
<evidence type="ECO:0000256" key="2">
    <source>
        <dbReference type="ARBA" id="ARBA00023027"/>
    </source>
</evidence>
<reference evidence="6" key="1">
    <citation type="journal article" date="2019" name="Int. J. Syst. Evol. Microbiol.">
        <title>The Global Catalogue of Microorganisms (GCM) 10K type strain sequencing project: providing services to taxonomists for standard genome sequencing and annotation.</title>
        <authorList>
            <consortium name="The Broad Institute Genomics Platform"/>
            <consortium name="The Broad Institute Genome Sequencing Center for Infectious Disease"/>
            <person name="Wu L."/>
            <person name="Ma J."/>
        </authorList>
    </citation>
    <scope>NUCLEOTIDE SEQUENCE [LARGE SCALE GENOMIC DNA]</scope>
    <source>
        <strain evidence="6">KCTC 23314</strain>
    </source>
</reference>
<accession>A0ABQ3FX39</accession>
<comment type="caution">
    <text evidence="5">The sequence shown here is derived from an EMBL/GenBank/DDBJ whole genome shotgun (WGS) entry which is preliminary data.</text>
</comment>
<dbReference type="InterPro" id="IPR015815">
    <property type="entry name" value="HIBADH-related"/>
</dbReference>
<dbReference type="InterPro" id="IPR029154">
    <property type="entry name" value="HIBADH-like_NADP-bd"/>
</dbReference>
<dbReference type="SUPFAM" id="SSF51735">
    <property type="entry name" value="NAD(P)-binding Rossmann-fold domains"/>
    <property type="match status" value="1"/>
</dbReference>